<sequence>LYHSWLTFVLMIISCVVWMYPNSQRFCAKISPYIAFYAQALVLIQFIYSLDLTQAELPDENPGFLRQTLYQIIVMSKHEQIKMKLNLGDLQIGFEKPRTAPPCRSILLKFMFTVLFWITVKQRTIEKRRGEAVAGGEKKPDVAEKLTEESAKDERSAFKITSNPTISFIRHMITKYWVVVNLCLLLAISLHNPVVIYRIIYMAFFQIFINCFQISFPTWRRSLYAFWTFMVGYCMFVLSLIYTFQFHGFPKLYNQYLGMSEDVLKSIGLERFSSGRLFVKLLTPISFLIFTLIQMNFFHENLMERTGKWEKAFYHNRSRLATMLGKFHKRNVGLMNVFLKGAVFKRSANKKYDLLFFRYISFKFVNVLCQVP</sequence>
<evidence type="ECO:0000256" key="1">
    <source>
        <dbReference type="SAM" id="Phobius"/>
    </source>
</evidence>
<feature type="transmembrane region" description="Helical" evidence="1">
    <location>
        <begin position="223"/>
        <end position="244"/>
    </location>
</feature>
<dbReference type="Pfam" id="PF24871">
    <property type="entry name" value="Piezo_TM1-24"/>
    <property type="match status" value="1"/>
</dbReference>
<reference evidence="3" key="1">
    <citation type="submission" date="2017-02" db="UniProtKB">
        <authorList>
            <consortium name="WormBaseParasite"/>
        </authorList>
    </citation>
    <scope>IDENTIFICATION</scope>
</reference>
<organism evidence="3">
    <name type="scientific">Anisakis simplex</name>
    <name type="common">Herring worm</name>
    <dbReference type="NCBI Taxonomy" id="6269"/>
    <lineage>
        <taxon>Eukaryota</taxon>
        <taxon>Metazoa</taxon>
        <taxon>Ecdysozoa</taxon>
        <taxon>Nematoda</taxon>
        <taxon>Chromadorea</taxon>
        <taxon>Rhabditida</taxon>
        <taxon>Spirurina</taxon>
        <taxon>Ascaridomorpha</taxon>
        <taxon>Ascaridoidea</taxon>
        <taxon>Anisakidae</taxon>
        <taxon>Anisakis</taxon>
        <taxon>Anisakis simplex complex</taxon>
    </lineage>
</organism>
<feature type="domain" description="Piezo TM1-24" evidence="2">
    <location>
        <begin position="1"/>
        <end position="303"/>
    </location>
</feature>
<dbReference type="InterPro" id="IPR027272">
    <property type="entry name" value="Piezo"/>
</dbReference>
<feature type="transmembrane region" description="Helical" evidence="1">
    <location>
        <begin position="104"/>
        <end position="120"/>
    </location>
</feature>
<dbReference type="GO" id="GO:0008381">
    <property type="term" value="F:mechanosensitive monoatomic ion channel activity"/>
    <property type="evidence" value="ECO:0007669"/>
    <property type="project" value="InterPro"/>
</dbReference>
<dbReference type="GO" id="GO:0016020">
    <property type="term" value="C:membrane"/>
    <property type="evidence" value="ECO:0007669"/>
    <property type="project" value="InterPro"/>
</dbReference>
<keyword evidence="1" id="KW-0812">Transmembrane</keyword>
<dbReference type="PANTHER" id="PTHR47049:SF2">
    <property type="entry name" value="PIEZO-TYPE MECHANOSENSITIVE ION CHANNEL HOMOLOG"/>
    <property type="match status" value="1"/>
</dbReference>
<dbReference type="AlphaFoldDB" id="A0A0M3KD60"/>
<keyword evidence="1" id="KW-0472">Membrane</keyword>
<proteinExistence type="predicted"/>
<keyword evidence="1" id="KW-1133">Transmembrane helix</keyword>
<feature type="transmembrane region" description="Helical" evidence="1">
    <location>
        <begin position="277"/>
        <end position="298"/>
    </location>
</feature>
<accession>A0A0M3KD60</accession>
<feature type="transmembrane region" description="Helical" evidence="1">
    <location>
        <begin position="196"/>
        <end position="216"/>
    </location>
</feature>
<dbReference type="InterPro" id="IPR056769">
    <property type="entry name" value="Piezo_TM1-24"/>
</dbReference>
<evidence type="ECO:0000313" key="3">
    <source>
        <dbReference type="WBParaSite" id="ASIM_0001891201-mRNA-1"/>
    </source>
</evidence>
<dbReference type="PANTHER" id="PTHR47049">
    <property type="entry name" value="PIEZO-TYPE MECHANOSENSITIVE ION CHANNEL HOMOLOG"/>
    <property type="match status" value="1"/>
</dbReference>
<feature type="transmembrane region" description="Helical" evidence="1">
    <location>
        <begin position="6"/>
        <end position="23"/>
    </location>
</feature>
<feature type="transmembrane region" description="Helical" evidence="1">
    <location>
        <begin position="173"/>
        <end position="190"/>
    </location>
</feature>
<feature type="transmembrane region" description="Helical" evidence="1">
    <location>
        <begin position="30"/>
        <end position="48"/>
    </location>
</feature>
<name>A0A0M3KD60_ANISI</name>
<dbReference type="WBParaSite" id="ASIM_0001891201-mRNA-1">
    <property type="protein sequence ID" value="ASIM_0001891201-mRNA-1"/>
    <property type="gene ID" value="ASIM_0001891201"/>
</dbReference>
<protein>
    <submittedName>
        <fullName evidence="3">Piezo_RRas_bdg domain-containing protein</fullName>
    </submittedName>
</protein>
<evidence type="ECO:0000259" key="2">
    <source>
        <dbReference type="Pfam" id="PF24871"/>
    </source>
</evidence>